<feature type="domain" description="Protein kinase" evidence="1">
    <location>
        <begin position="19"/>
        <end position="297"/>
    </location>
</feature>
<dbReference type="InterPro" id="IPR000719">
    <property type="entry name" value="Prot_kinase_dom"/>
</dbReference>
<dbReference type="SMART" id="SM00220">
    <property type="entry name" value="S_TKc"/>
    <property type="match status" value="1"/>
</dbReference>
<evidence type="ECO:0000313" key="3">
    <source>
        <dbReference type="Proteomes" id="UP000027345"/>
    </source>
</evidence>
<dbReference type="AlphaFoldDB" id="A0A066U430"/>
<evidence type="ECO:0000259" key="1">
    <source>
        <dbReference type="PROSITE" id="PS50011"/>
    </source>
</evidence>
<dbReference type="PROSITE" id="PS50011">
    <property type="entry name" value="PROTEIN_KINASE_DOM"/>
    <property type="match status" value="1"/>
</dbReference>
<sequence length="432" mass="47075">MTAVLKTGDELHCESGALVTVGEVLGAGGQGEVRECRMSDGRAVAVKWFNPQFQTGELRESIAMLVREKAPSAHFLWPEDIVVRAGEFGYLMPLRPAHYAGLAQVLGRKVTMGFREIVRAASHTVAAFKALQAKGLFYCDISDGNLFVDPATGDILICDNDNVGSSRTAPRVLGTPRFMAPEIVRGDAKPSALTDSFSMSVLLFMLLMNDHPLQGAIESKIHVLDARAMQQIFGTDPVFVFDPDDRRNQPVPGMHDNALTFWSLYPSVLSRIFIRAFTAGLADPGKRPTFGEWEAVLAAVSDAIYSCSACGRQNFYCREKADAACWGCRRMLVKPRRLLIGGRTTVVVDPETKLYARHLTKGSAATPGDVPVAEVVKHPTRDEYGLRNLTDRQWFATPSGSNTARSIGQGQSISLLPGTRIGFGTQDAVVEL</sequence>
<dbReference type="EMBL" id="JMQI01000026">
    <property type="protein sequence ID" value="KDN21855.1"/>
    <property type="molecule type" value="Genomic_DNA"/>
</dbReference>
<organism evidence="2 3">
    <name type="scientific">Amycolatopsis rifamycinica</name>
    <dbReference type="NCBI Taxonomy" id="287986"/>
    <lineage>
        <taxon>Bacteria</taxon>
        <taxon>Bacillati</taxon>
        <taxon>Actinomycetota</taxon>
        <taxon>Actinomycetes</taxon>
        <taxon>Pseudonocardiales</taxon>
        <taxon>Pseudonocardiaceae</taxon>
        <taxon>Amycolatopsis</taxon>
    </lineage>
</organism>
<dbReference type="eggNOG" id="COG4248">
    <property type="taxonomic scope" value="Bacteria"/>
</dbReference>
<accession>A0A066U430</accession>
<name>A0A066U430_9PSEU</name>
<keyword evidence="3" id="KW-1185">Reference proteome</keyword>
<dbReference type="GO" id="GO:0004674">
    <property type="term" value="F:protein serine/threonine kinase activity"/>
    <property type="evidence" value="ECO:0007669"/>
    <property type="project" value="TreeGrafter"/>
</dbReference>
<reference evidence="2 3" key="1">
    <citation type="submission" date="2014-05" db="EMBL/GenBank/DDBJ databases">
        <title>Draft genome sequence of Amycolatopsis rifamycinica DSM 46095.</title>
        <authorList>
            <person name="Lal R."/>
            <person name="Saxena A."/>
            <person name="Kumari R."/>
            <person name="Mukherjee U."/>
            <person name="Singh P."/>
            <person name="Sangwan N."/>
            <person name="Mahato N.K."/>
        </authorList>
    </citation>
    <scope>NUCLEOTIDE SEQUENCE [LARGE SCALE GENOMIC DNA]</scope>
    <source>
        <strain evidence="2 3">DSM 46095</strain>
    </source>
</reference>
<gene>
    <name evidence="2" type="ORF">DV20_13070</name>
</gene>
<dbReference type="RefSeq" id="WP_043779781.1">
    <property type="nucleotide sequence ID" value="NZ_JMQI01000026.1"/>
</dbReference>
<dbReference type="OrthoDB" id="1022767at2"/>
<proteinExistence type="predicted"/>
<dbReference type="InterPro" id="IPR011009">
    <property type="entry name" value="Kinase-like_dom_sf"/>
</dbReference>
<comment type="caution">
    <text evidence="2">The sequence shown here is derived from an EMBL/GenBank/DDBJ whole genome shotgun (WGS) entry which is preliminary data.</text>
</comment>
<dbReference type="PANTHER" id="PTHR44329">
    <property type="entry name" value="SERINE/THREONINE-PROTEIN KINASE TNNI3K-RELATED"/>
    <property type="match status" value="1"/>
</dbReference>
<protein>
    <recommendedName>
        <fullName evidence="1">Protein kinase domain-containing protein</fullName>
    </recommendedName>
</protein>
<dbReference type="STRING" id="287986.DV20_13070"/>
<evidence type="ECO:0000313" key="2">
    <source>
        <dbReference type="EMBL" id="KDN21855.1"/>
    </source>
</evidence>
<dbReference type="Gene3D" id="1.10.510.10">
    <property type="entry name" value="Transferase(Phosphotransferase) domain 1"/>
    <property type="match status" value="1"/>
</dbReference>
<dbReference type="InterPro" id="IPR051681">
    <property type="entry name" value="Ser/Thr_Kinases-Pseudokinases"/>
</dbReference>
<dbReference type="GO" id="GO:0005524">
    <property type="term" value="F:ATP binding"/>
    <property type="evidence" value="ECO:0007669"/>
    <property type="project" value="InterPro"/>
</dbReference>
<dbReference type="Proteomes" id="UP000027345">
    <property type="component" value="Unassembled WGS sequence"/>
</dbReference>
<dbReference type="SUPFAM" id="SSF56112">
    <property type="entry name" value="Protein kinase-like (PK-like)"/>
    <property type="match status" value="1"/>
</dbReference>
<dbReference type="Pfam" id="PF00069">
    <property type="entry name" value="Pkinase"/>
    <property type="match status" value="1"/>
</dbReference>